<gene>
    <name evidence="4" type="ORF">IV203_003473</name>
</gene>
<evidence type="ECO:0000313" key="4">
    <source>
        <dbReference type="EMBL" id="KAG7354117.1"/>
    </source>
</evidence>
<dbReference type="PANTHER" id="PTHR15955:SF8">
    <property type="entry name" value="RWD DOMAIN-CONTAINING PROTEIN 2B-RELATED"/>
    <property type="match status" value="1"/>
</dbReference>
<evidence type="ECO:0000256" key="1">
    <source>
        <dbReference type="SAM" id="MobiDB-lite"/>
    </source>
</evidence>
<proteinExistence type="predicted"/>
<reference evidence="4" key="2">
    <citation type="submission" date="2021-04" db="EMBL/GenBank/DDBJ databases">
        <authorList>
            <person name="Podell S."/>
        </authorList>
    </citation>
    <scope>NUCLEOTIDE SEQUENCE</scope>
    <source>
        <strain evidence="4">Hildebrandi</strain>
    </source>
</reference>
<dbReference type="OrthoDB" id="432412at2759"/>
<dbReference type="InterPro" id="IPR006575">
    <property type="entry name" value="RWD_dom"/>
</dbReference>
<dbReference type="PANTHER" id="PTHR15955">
    <property type="entry name" value="RWD DOMAIN CONTAINING PROTEIN 2"/>
    <property type="match status" value="1"/>
</dbReference>
<dbReference type="CDD" id="cd24163">
    <property type="entry name" value="RWDD2_C"/>
    <property type="match status" value="1"/>
</dbReference>
<feature type="region of interest" description="Disordered" evidence="1">
    <location>
        <begin position="173"/>
        <end position="194"/>
    </location>
</feature>
<dbReference type="InterPro" id="IPR059181">
    <property type="entry name" value="RWDD2A-B_C"/>
</dbReference>
<accession>A0A9K3PNQ3</accession>
<evidence type="ECO:0000259" key="2">
    <source>
        <dbReference type="Pfam" id="PF05773"/>
    </source>
</evidence>
<feature type="domain" description="RWD" evidence="2">
    <location>
        <begin position="15"/>
        <end position="167"/>
    </location>
</feature>
<dbReference type="Pfam" id="PF06544">
    <property type="entry name" value="Prp3_C"/>
    <property type="match status" value="1"/>
</dbReference>
<dbReference type="Pfam" id="PF05773">
    <property type="entry name" value="RWD"/>
    <property type="match status" value="1"/>
</dbReference>
<reference evidence="4" key="1">
    <citation type="journal article" date="2021" name="Sci. Rep.">
        <title>Diploid genomic architecture of Nitzschia inconspicua, an elite biomass production diatom.</title>
        <authorList>
            <person name="Oliver A."/>
            <person name="Podell S."/>
            <person name="Pinowska A."/>
            <person name="Traller J.C."/>
            <person name="Smith S.R."/>
            <person name="McClure R."/>
            <person name="Beliaev A."/>
            <person name="Bohutskyi P."/>
            <person name="Hill E.A."/>
            <person name="Rabines A."/>
            <person name="Zheng H."/>
            <person name="Allen L.Z."/>
            <person name="Kuo A."/>
            <person name="Grigoriev I.V."/>
            <person name="Allen A.E."/>
            <person name="Hazlebeck D."/>
            <person name="Allen E.E."/>
        </authorList>
    </citation>
    <scope>NUCLEOTIDE SEQUENCE</scope>
    <source>
        <strain evidence="4">Hildebrandi</strain>
    </source>
</reference>
<dbReference type="InterPro" id="IPR010541">
    <property type="entry name" value="Prp3_C"/>
</dbReference>
<evidence type="ECO:0000313" key="5">
    <source>
        <dbReference type="Proteomes" id="UP000693970"/>
    </source>
</evidence>
<keyword evidence="5" id="KW-1185">Reference proteome</keyword>
<evidence type="ECO:0000259" key="3">
    <source>
        <dbReference type="Pfam" id="PF06544"/>
    </source>
</evidence>
<dbReference type="AlphaFoldDB" id="A0A9K3PNQ3"/>
<protein>
    <submittedName>
        <fullName evidence="4">DUF1115 domain containing protein</fullName>
    </submittedName>
</protein>
<feature type="domain" description="Small nuclear ribonucleoprotein Prp3 C-terminal" evidence="3">
    <location>
        <begin position="201"/>
        <end position="254"/>
    </location>
</feature>
<dbReference type="InterPro" id="IPR017359">
    <property type="entry name" value="Phi-like"/>
</dbReference>
<sequence>MATSHELWECIERNIQEIDVLDVIFGSSQSEADMSLTATAFPSSSFSILSGQQQLDELRRIVHSGTEIPKREILPTNFHVEIKTPIEIPHEIGVESSSTLLACLRIRLDLGYPEFESACITSLSVQDNKNRAFFHRSIVNEMLDELNEKARSLVGKEAILDIIESAKGLVTEHVQSQQQTQKQPSSQNTPSISTATTHGRRWIWVHHITDSERKKSIFREAESLHLGGFLKYGYPGVVVVEGTTASCNEFVIWIKGNKSRPGGFGRNWGHHVRGEINIENESGKKLPTHCEEMEDLSILSRACRKCGLEDEFLEFVMQHKGSNSS</sequence>
<dbReference type="Proteomes" id="UP000693970">
    <property type="component" value="Unassembled WGS sequence"/>
</dbReference>
<dbReference type="EMBL" id="JAGRRH010000016">
    <property type="protein sequence ID" value="KAG7354117.1"/>
    <property type="molecule type" value="Genomic_DNA"/>
</dbReference>
<comment type="caution">
    <text evidence="4">The sequence shown here is derived from an EMBL/GenBank/DDBJ whole genome shotgun (WGS) entry which is preliminary data.</text>
</comment>
<name>A0A9K3PNQ3_9STRA</name>
<organism evidence="4 5">
    <name type="scientific">Nitzschia inconspicua</name>
    <dbReference type="NCBI Taxonomy" id="303405"/>
    <lineage>
        <taxon>Eukaryota</taxon>
        <taxon>Sar</taxon>
        <taxon>Stramenopiles</taxon>
        <taxon>Ochrophyta</taxon>
        <taxon>Bacillariophyta</taxon>
        <taxon>Bacillariophyceae</taxon>
        <taxon>Bacillariophycidae</taxon>
        <taxon>Bacillariales</taxon>
        <taxon>Bacillariaceae</taxon>
        <taxon>Nitzschia</taxon>
    </lineage>
</organism>
<feature type="compositionally biased region" description="Low complexity" evidence="1">
    <location>
        <begin position="175"/>
        <end position="191"/>
    </location>
</feature>